<comment type="caution">
    <text evidence="3">The sequence shown here is derived from an EMBL/GenBank/DDBJ whole genome shotgun (WGS) entry which is preliminary data.</text>
</comment>
<evidence type="ECO:0000313" key="4">
    <source>
        <dbReference type="Proteomes" id="UP001139308"/>
    </source>
</evidence>
<gene>
    <name evidence="3" type="ORF">L5014_18920</name>
</gene>
<keyword evidence="2" id="KW-0732">Signal</keyword>
<evidence type="ECO:0000313" key="3">
    <source>
        <dbReference type="EMBL" id="MCG5075414.1"/>
    </source>
</evidence>
<name>A0A9X1UG91_9BURK</name>
<reference evidence="3" key="1">
    <citation type="submission" date="2022-01" db="EMBL/GenBank/DDBJ databases">
        <title>Genome sequence and assembly of Parabukholderia sp. RG36.</title>
        <authorList>
            <person name="Chhetri G."/>
        </authorList>
    </citation>
    <scope>NUCLEOTIDE SEQUENCE</scope>
    <source>
        <strain evidence="3">RG36</strain>
    </source>
</reference>
<dbReference type="Proteomes" id="UP001139308">
    <property type="component" value="Unassembled WGS sequence"/>
</dbReference>
<dbReference type="Pfam" id="PF13663">
    <property type="entry name" value="DUF4148"/>
    <property type="match status" value="1"/>
</dbReference>
<organism evidence="3 4">
    <name type="scientific">Paraburkholderia tagetis</name>
    <dbReference type="NCBI Taxonomy" id="2913261"/>
    <lineage>
        <taxon>Bacteria</taxon>
        <taxon>Pseudomonadati</taxon>
        <taxon>Pseudomonadota</taxon>
        <taxon>Betaproteobacteria</taxon>
        <taxon>Burkholderiales</taxon>
        <taxon>Burkholderiaceae</taxon>
        <taxon>Paraburkholderia</taxon>
    </lineage>
</organism>
<keyword evidence="4" id="KW-1185">Reference proteome</keyword>
<feature type="chain" id="PRO_5040841209" evidence="2">
    <location>
        <begin position="23"/>
        <end position="113"/>
    </location>
</feature>
<feature type="compositionally biased region" description="Low complexity" evidence="1">
    <location>
        <begin position="89"/>
        <end position="98"/>
    </location>
</feature>
<sequence length="113" mass="11508">MKSLVSATVAVLALTAPFAAFAQQSGQPVTRAEVKAELVRLEAAGYHPATDRNQYPANVQAAESQASQIASAQNGSNATANLAAASYGGAAATTTESGRPTMSAARNSIYRGH</sequence>
<proteinExistence type="predicted"/>
<dbReference type="RefSeq" id="WP_238465272.1">
    <property type="nucleotide sequence ID" value="NZ_JAKLJA010000015.1"/>
</dbReference>
<dbReference type="InterPro" id="IPR025421">
    <property type="entry name" value="DUF4148"/>
</dbReference>
<feature type="region of interest" description="Disordered" evidence="1">
    <location>
        <begin position="89"/>
        <end position="113"/>
    </location>
</feature>
<protein>
    <submittedName>
        <fullName evidence="3">DUF4148 domain-containing protein</fullName>
    </submittedName>
</protein>
<accession>A0A9X1UG91</accession>
<evidence type="ECO:0000256" key="2">
    <source>
        <dbReference type="SAM" id="SignalP"/>
    </source>
</evidence>
<dbReference type="AlphaFoldDB" id="A0A9X1UG91"/>
<dbReference type="EMBL" id="JAKLJA010000015">
    <property type="protein sequence ID" value="MCG5075414.1"/>
    <property type="molecule type" value="Genomic_DNA"/>
</dbReference>
<feature type="signal peptide" evidence="2">
    <location>
        <begin position="1"/>
        <end position="22"/>
    </location>
</feature>
<evidence type="ECO:0000256" key="1">
    <source>
        <dbReference type="SAM" id="MobiDB-lite"/>
    </source>
</evidence>